<gene>
    <name evidence="6" type="ORF">HHL11_02365</name>
</gene>
<keyword evidence="2 6" id="KW-0808">Transferase</keyword>
<dbReference type="InterPro" id="IPR002123">
    <property type="entry name" value="Plipid/glycerol_acylTrfase"/>
</dbReference>
<evidence type="ECO:0000256" key="4">
    <source>
        <dbReference type="SAM" id="Phobius"/>
    </source>
</evidence>
<keyword evidence="7" id="KW-1185">Reference proteome</keyword>
<organism evidence="6 7">
    <name type="scientific">Ramlibacter agri</name>
    <dbReference type="NCBI Taxonomy" id="2728837"/>
    <lineage>
        <taxon>Bacteria</taxon>
        <taxon>Pseudomonadati</taxon>
        <taxon>Pseudomonadota</taxon>
        <taxon>Betaproteobacteria</taxon>
        <taxon>Burkholderiales</taxon>
        <taxon>Comamonadaceae</taxon>
        <taxon>Ramlibacter</taxon>
    </lineage>
</organism>
<dbReference type="GO" id="GO:0006654">
    <property type="term" value="P:phosphatidic acid biosynthetic process"/>
    <property type="evidence" value="ECO:0007669"/>
    <property type="project" value="TreeGrafter"/>
</dbReference>
<reference evidence="6 7" key="1">
    <citation type="submission" date="2020-04" db="EMBL/GenBank/DDBJ databases">
        <title>Ramlibacter sp. G-1-2-2 isolated from soil.</title>
        <authorList>
            <person name="Dahal R.H."/>
        </authorList>
    </citation>
    <scope>NUCLEOTIDE SEQUENCE [LARGE SCALE GENOMIC DNA]</scope>
    <source>
        <strain evidence="6 7">G-1-2-2</strain>
    </source>
</reference>
<comment type="caution">
    <text evidence="6">The sequence shown here is derived from an EMBL/GenBank/DDBJ whole genome shotgun (WGS) entry which is preliminary data.</text>
</comment>
<dbReference type="PANTHER" id="PTHR10434">
    <property type="entry name" value="1-ACYL-SN-GLYCEROL-3-PHOSPHATE ACYLTRANSFERASE"/>
    <property type="match status" value="1"/>
</dbReference>
<evidence type="ECO:0000259" key="5">
    <source>
        <dbReference type="SMART" id="SM00563"/>
    </source>
</evidence>
<evidence type="ECO:0000313" key="6">
    <source>
        <dbReference type="EMBL" id="NML42576.1"/>
    </source>
</evidence>
<keyword evidence="4" id="KW-0812">Transmembrane</keyword>
<dbReference type="PANTHER" id="PTHR10434:SF66">
    <property type="entry name" value="PHOSPHOLIPID_GLYCEROL ACYLTRANSFERASE DOMAIN-CONTAINING PROTEIN"/>
    <property type="match status" value="1"/>
</dbReference>
<sequence>MLERIDRAWRVAATGLCFASFGTGSLMLGMVVFPMLRACIRDSRRRSAVARWMIRHTFRSFVTLMRATRVLSVEVRGLERLQGGGRLILANHPTLIDVVLLMALIEQGDCVVKGALSRNPITRGPVRAAGFVFNDDGGEELLEGCVRSVRTGNNLIIFPEGTRTSRTEPMRLQRGAARVAVHGELDITPVRIHCAPLTLAKGEKWWQVPPRRAHIRIEVDEVIRVSPFIAAAPSAALAARHLNRHLTDYFSREHELASA</sequence>
<dbReference type="SMART" id="SM00563">
    <property type="entry name" value="PlsC"/>
    <property type="match status" value="1"/>
</dbReference>
<evidence type="ECO:0000256" key="2">
    <source>
        <dbReference type="ARBA" id="ARBA00022679"/>
    </source>
</evidence>
<evidence type="ECO:0000256" key="1">
    <source>
        <dbReference type="ARBA" id="ARBA00005189"/>
    </source>
</evidence>
<dbReference type="AlphaFoldDB" id="A0A848GVB4"/>
<proteinExistence type="predicted"/>
<dbReference type="Proteomes" id="UP000541185">
    <property type="component" value="Unassembled WGS sequence"/>
</dbReference>
<accession>A0A848GVB4</accession>
<dbReference type="RefSeq" id="WP_169416777.1">
    <property type="nucleotide sequence ID" value="NZ_JABBFX010000001.1"/>
</dbReference>
<dbReference type="EMBL" id="JABBFX010000001">
    <property type="protein sequence ID" value="NML42576.1"/>
    <property type="molecule type" value="Genomic_DNA"/>
</dbReference>
<name>A0A848GVB4_9BURK</name>
<keyword evidence="4" id="KW-0472">Membrane</keyword>
<dbReference type="SUPFAM" id="SSF69593">
    <property type="entry name" value="Glycerol-3-phosphate (1)-acyltransferase"/>
    <property type="match status" value="1"/>
</dbReference>
<feature type="domain" description="Phospholipid/glycerol acyltransferase" evidence="5">
    <location>
        <begin position="86"/>
        <end position="195"/>
    </location>
</feature>
<evidence type="ECO:0000256" key="3">
    <source>
        <dbReference type="ARBA" id="ARBA00023315"/>
    </source>
</evidence>
<dbReference type="GO" id="GO:0003841">
    <property type="term" value="F:1-acylglycerol-3-phosphate O-acyltransferase activity"/>
    <property type="evidence" value="ECO:0007669"/>
    <property type="project" value="TreeGrafter"/>
</dbReference>
<keyword evidence="4" id="KW-1133">Transmembrane helix</keyword>
<evidence type="ECO:0000313" key="7">
    <source>
        <dbReference type="Proteomes" id="UP000541185"/>
    </source>
</evidence>
<comment type="pathway">
    <text evidence="1">Lipid metabolism.</text>
</comment>
<dbReference type="CDD" id="cd07989">
    <property type="entry name" value="LPLAT_AGPAT-like"/>
    <property type="match status" value="1"/>
</dbReference>
<keyword evidence="3 6" id="KW-0012">Acyltransferase</keyword>
<feature type="transmembrane region" description="Helical" evidence="4">
    <location>
        <begin position="12"/>
        <end position="36"/>
    </location>
</feature>
<protein>
    <submittedName>
        <fullName evidence="6">1-acyl-sn-glycerol-3-phosphate acyltransferase</fullName>
    </submittedName>
</protein>
<dbReference type="Pfam" id="PF01553">
    <property type="entry name" value="Acyltransferase"/>
    <property type="match status" value="1"/>
</dbReference>